<protein>
    <submittedName>
        <fullName evidence="2">Nucleotidyltransferase family protein</fullName>
    </submittedName>
</protein>
<accession>A0ABS2E6C0</accession>
<evidence type="ECO:0000313" key="2">
    <source>
        <dbReference type="EMBL" id="MBM6737182.1"/>
    </source>
</evidence>
<name>A0ABS2E6C0_9FIRM</name>
<evidence type="ECO:0000313" key="3">
    <source>
        <dbReference type="Proteomes" id="UP000716906"/>
    </source>
</evidence>
<sequence>MTREDQILIQILAAFTNGRSIGSLRDVSLEALYQAAQKHNVGGIVSSMLQPVLKTRAEDPAARKFREICMATIFRSVQLEEEVKMFADRMEQAGIPYAFFKGYELRELYPDPELRTMGDVDVLVRDEDMEKTLRVLNGLGYTKEGEGSAVWTCTNGTLSYEIHRRLAFGKCWNQVDYESYFAKAFDRLQDEPGPRPSLRGMRQEAPQEVRHGESGPVTGTVPGKSRRYFSLEDHFIYLCFHLAKHLNSTGAGIRMVMDIALYLKAYQEQMDWNYIWEECRKIRLDVFVKTLLQACREWFQVPSGAKTEKKEAEEVLGQLASYIMTGGVFGFERDDSIRRLRKGIDDRTDHVSVLIRAKALWKIAFPQRKHMVYFMPAVEQHPALLPLAWIRRWRQGLLERRRMEAAFRGLDKSKNVDEARKQYRLLKKIGL</sequence>
<feature type="compositionally biased region" description="Basic and acidic residues" evidence="1">
    <location>
        <begin position="201"/>
        <end position="213"/>
    </location>
</feature>
<feature type="region of interest" description="Disordered" evidence="1">
    <location>
        <begin position="192"/>
        <end position="217"/>
    </location>
</feature>
<keyword evidence="3" id="KW-1185">Reference proteome</keyword>
<dbReference type="Proteomes" id="UP000716906">
    <property type="component" value="Unassembled WGS sequence"/>
</dbReference>
<dbReference type="Pfam" id="PF14907">
    <property type="entry name" value="NTP_transf_5"/>
    <property type="match status" value="1"/>
</dbReference>
<gene>
    <name evidence="2" type="ORF">H7U36_03545</name>
</gene>
<evidence type="ECO:0000256" key="1">
    <source>
        <dbReference type="SAM" id="MobiDB-lite"/>
    </source>
</evidence>
<comment type="caution">
    <text evidence="2">The sequence shown here is derived from an EMBL/GenBank/DDBJ whole genome shotgun (WGS) entry which is preliminary data.</text>
</comment>
<dbReference type="EMBL" id="JACLYY010000002">
    <property type="protein sequence ID" value="MBM6737182.1"/>
    <property type="molecule type" value="Genomic_DNA"/>
</dbReference>
<reference evidence="2 3" key="1">
    <citation type="journal article" date="2021" name="Sci. Rep.">
        <title>The distribution of antibiotic resistance genes in chicken gut microbiota commensals.</title>
        <authorList>
            <person name="Juricova H."/>
            <person name="Matiasovicova J."/>
            <person name="Kubasova T."/>
            <person name="Cejkova D."/>
            <person name="Rychlik I."/>
        </authorList>
    </citation>
    <scope>NUCLEOTIDE SEQUENCE [LARGE SCALE GENOMIC DNA]</scope>
    <source>
        <strain evidence="2 3">An773</strain>
    </source>
</reference>
<organism evidence="2 3">
    <name type="scientific">Faecalicatena fissicatena</name>
    <dbReference type="NCBI Taxonomy" id="290055"/>
    <lineage>
        <taxon>Bacteria</taxon>
        <taxon>Bacillati</taxon>
        <taxon>Bacillota</taxon>
        <taxon>Clostridia</taxon>
        <taxon>Lachnospirales</taxon>
        <taxon>Lachnospiraceae</taxon>
        <taxon>Faecalicatena</taxon>
    </lineage>
</organism>
<dbReference type="Gene3D" id="3.30.460.40">
    <property type="match status" value="1"/>
</dbReference>
<proteinExistence type="predicted"/>
<dbReference type="InterPro" id="IPR039498">
    <property type="entry name" value="NTP_transf_5"/>
</dbReference>